<protein>
    <submittedName>
        <fullName evidence="1">Uncharacterized protein</fullName>
    </submittedName>
</protein>
<reference evidence="1" key="1">
    <citation type="submission" date="2020-10" db="EMBL/GenBank/DDBJ databases">
        <title>Connecting structure to function with the recovery of over 1000 high-quality activated sludge metagenome-assembled genomes encoding full-length rRNA genes using long-read sequencing.</title>
        <authorList>
            <person name="Singleton C.M."/>
            <person name="Petriglieri F."/>
            <person name="Kristensen J.M."/>
            <person name="Kirkegaard R.H."/>
            <person name="Michaelsen T.Y."/>
            <person name="Andersen M.H."/>
            <person name="Karst S.M."/>
            <person name="Dueholm M.S."/>
            <person name="Nielsen P.H."/>
            <person name="Albertsen M."/>
        </authorList>
    </citation>
    <scope>NUCLEOTIDE SEQUENCE</scope>
    <source>
        <strain evidence="1">EsbW_18-Q3-R4-48_MAXAC.044</strain>
    </source>
</reference>
<gene>
    <name evidence="1" type="ORF">IPJ48_05320</name>
</gene>
<dbReference type="InterPro" id="IPR029058">
    <property type="entry name" value="AB_hydrolase_fold"/>
</dbReference>
<organism evidence="1 2">
    <name type="scientific">Candidatus Propionivibrio dominans</name>
    <dbReference type="NCBI Taxonomy" id="2954373"/>
    <lineage>
        <taxon>Bacteria</taxon>
        <taxon>Pseudomonadati</taxon>
        <taxon>Pseudomonadota</taxon>
        <taxon>Betaproteobacteria</taxon>
        <taxon>Rhodocyclales</taxon>
        <taxon>Rhodocyclaceae</taxon>
        <taxon>Propionivibrio</taxon>
    </lineage>
</organism>
<dbReference type="Gene3D" id="3.40.50.1820">
    <property type="entry name" value="alpha/beta hydrolase"/>
    <property type="match status" value="1"/>
</dbReference>
<dbReference type="EMBL" id="JADJNC010000008">
    <property type="protein sequence ID" value="MBK7422547.1"/>
    <property type="molecule type" value="Genomic_DNA"/>
</dbReference>
<evidence type="ECO:0000313" key="2">
    <source>
        <dbReference type="Proteomes" id="UP000886602"/>
    </source>
</evidence>
<dbReference type="AlphaFoldDB" id="A0A9D7FBE9"/>
<dbReference type="SUPFAM" id="SSF53474">
    <property type="entry name" value="alpha/beta-Hydrolases"/>
    <property type="match status" value="1"/>
</dbReference>
<accession>A0A9D7FBE9</accession>
<name>A0A9D7FBE9_9RHOO</name>
<dbReference type="Proteomes" id="UP000886602">
    <property type="component" value="Unassembled WGS sequence"/>
</dbReference>
<proteinExistence type="predicted"/>
<evidence type="ECO:0000313" key="1">
    <source>
        <dbReference type="EMBL" id="MBK7422547.1"/>
    </source>
</evidence>
<sequence>MIDITPDGFGIPVSIPSEHGLLHGQLALLPDARGLVVLAHDTRMLDARDELLSGIFRHAGVSTLSVDLLAREEEHFPDVHNNVSLLARRLLDFIGLIKNRMLLGELRTLPIGLCATNATSPVVVRVAALRDHDIAAIVCRGGLIDLAGMLYLRSLESPLLLLLEESDASHIASSRRALQEVHCRNELKLIPEISIDYAISSGFEIAAREASQWFLTHFLAS</sequence>
<comment type="caution">
    <text evidence="1">The sequence shown here is derived from an EMBL/GenBank/DDBJ whole genome shotgun (WGS) entry which is preliminary data.</text>
</comment>